<dbReference type="InterPro" id="IPR011330">
    <property type="entry name" value="Glyco_hydro/deAcase_b/a-brl"/>
</dbReference>
<feature type="signal peptide" evidence="4">
    <location>
        <begin position="1"/>
        <end position="33"/>
    </location>
</feature>
<dbReference type="InterPro" id="IPR002509">
    <property type="entry name" value="NODB_dom"/>
</dbReference>
<keyword evidence="1" id="KW-0479">Metal-binding</keyword>
<evidence type="ECO:0000313" key="7">
    <source>
        <dbReference type="Proteomes" id="UP001165124"/>
    </source>
</evidence>
<name>A0A9W6PUR9_9ACTN</name>
<protein>
    <recommendedName>
        <fullName evidence="5">NodB homology domain-containing protein</fullName>
    </recommendedName>
</protein>
<comment type="caution">
    <text evidence="6">The sequence shown here is derived from an EMBL/GenBank/DDBJ whole genome shotgun (WGS) entry which is preliminary data.</text>
</comment>
<dbReference type="CDD" id="cd10917">
    <property type="entry name" value="CE4_NodB_like_6s_7s"/>
    <property type="match status" value="1"/>
</dbReference>
<dbReference type="Proteomes" id="UP001165124">
    <property type="component" value="Unassembled WGS sequence"/>
</dbReference>
<organism evidence="6 7">
    <name type="scientific">Actinomadura rubrobrunea</name>
    <dbReference type="NCBI Taxonomy" id="115335"/>
    <lineage>
        <taxon>Bacteria</taxon>
        <taxon>Bacillati</taxon>
        <taxon>Actinomycetota</taxon>
        <taxon>Actinomycetes</taxon>
        <taxon>Streptosporangiales</taxon>
        <taxon>Thermomonosporaceae</taxon>
        <taxon>Actinomadura</taxon>
    </lineage>
</organism>
<dbReference type="InterPro" id="IPR050248">
    <property type="entry name" value="Polysacc_deacetylase_ArnD"/>
</dbReference>
<dbReference type="PROSITE" id="PS51257">
    <property type="entry name" value="PROKAR_LIPOPROTEIN"/>
    <property type="match status" value="1"/>
</dbReference>
<evidence type="ECO:0000259" key="5">
    <source>
        <dbReference type="PROSITE" id="PS51677"/>
    </source>
</evidence>
<dbReference type="PANTHER" id="PTHR10587">
    <property type="entry name" value="GLYCOSYL TRANSFERASE-RELATED"/>
    <property type="match status" value="1"/>
</dbReference>
<feature type="domain" description="NodB homology" evidence="5">
    <location>
        <begin position="294"/>
        <end position="470"/>
    </location>
</feature>
<accession>A0A9W6PUR9</accession>
<dbReference type="Pfam" id="PF01522">
    <property type="entry name" value="Polysacc_deac_1"/>
    <property type="match status" value="1"/>
</dbReference>
<dbReference type="GO" id="GO:0046872">
    <property type="term" value="F:metal ion binding"/>
    <property type="evidence" value="ECO:0007669"/>
    <property type="project" value="UniProtKB-KW"/>
</dbReference>
<feature type="region of interest" description="Disordered" evidence="3">
    <location>
        <begin position="257"/>
        <end position="285"/>
    </location>
</feature>
<dbReference type="SUPFAM" id="SSF88713">
    <property type="entry name" value="Glycoside hydrolase/deacetylase"/>
    <property type="match status" value="1"/>
</dbReference>
<feature type="compositionally biased region" description="Basic and acidic residues" evidence="3">
    <location>
        <begin position="276"/>
        <end position="285"/>
    </location>
</feature>
<dbReference type="EMBL" id="BSRZ01000002">
    <property type="protein sequence ID" value="GLW63388.1"/>
    <property type="molecule type" value="Genomic_DNA"/>
</dbReference>
<evidence type="ECO:0000256" key="4">
    <source>
        <dbReference type="SAM" id="SignalP"/>
    </source>
</evidence>
<dbReference type="RefSeq" id="WP_169803796.1">
    <property type="nucleotide sequence ID" value="NZ_BSRZ01000002.1"/>
</dbReference>
<evidence type="ECO:0000256" key="2">
    <source>
        <dbReference type="ARBA" id="ARBA00022801"/>
    </source>
</evidence>
<proteinExistence type="predicted"/>
<gene>
    <name evidence="6" type="ORF">Arub01_16320</name>
</gene>
<keyword evidence="7" id="KW-1185">Reference proteome</keyword>
<dbReference type="PANTHER" id="PTHR10587:SF133">
    <property type="entry name" value="CHITIN DEACETYLASE 1-RELATED"/>
    <property type="match status" value="1"/>
</dbReference>
<keyword evidence="4" id="KW-0732">Signal</keyword>
<dbReference type="AlphaFoldDB" id="A0A9W6PUR9"/>
<sequence length="494" mass="51670">MSCGMRRGLPGMRRGAVAAALGMALLTGCTAQPATPTMVDSSGAAIRAADPSAVPGLTTATRITRDARRRIFTGYPLLPGAPELTKALAAAVDAEVDPFLAATAHTPPSPTGDVPELNVRWSLAAASGDVAGVRLVTSRILGTAGGESRVTLWYDGATRTVRPSTDLVDGPRALATLAQRIRERLGGQANAARVQPSPHLFTSIGFNAEGNLVVEFSDYTVAPGTAGRVAVALDDTDFASLLSDFGERARQAAVSYRPKFTAPPFPPETSAPDTAPSDRAEGPAARHVDCRRAKCVALTFDGGPGPDTARLLDALAARGARATFFVVGANATVHRDVLRRAAAEGHEIGNHTQHHRDLTRLPALQVNTEVQRTQQVVRDAVGRAPTLLRPPYGATDGTVGQIAGSFGLVQALWNADVHDDTGGDARAIADRTVSMARPGAVLLLHDVRRPTVDAVPRVLDRLSRQGYTFVTVSELLAGARVPAGGVFQGLSNGR</sequence>
<reference evidence="6" key="1">
    <citation type="submission" date="2023-02" db="EMBL/GenBank/DDBJ databases">
        <title>Actinomadura rubrobrunea NBRC 14622.</title>
        <authorList>
            <person name="Ichikawa N."/>
            <person name="Sato H."/>
            <person name="Tonouchi N."/>
        </authorList>
    </citation>
    <scope>NUCLEOTIDE SEQUENCE</scope>
    <source>
        <strain evidence="6">NBRC 14622</strain>
    </source>
</reference>
<evidence type="ECO:0000256" key="3">
    <source>
        <dbReference type="SAM" id="MobiDB-lite"/>
    </source>
</evidence>
<feature type="chain" id="PRO_5040797311" description="NodB homology domain-containing protein" evidence="4">
    <location>
        <begin position="34"/>
        <end position="494"/>
    </location>
</feature>
<keyword evidence="2" id="KW-0378">Hydrolase</keyword>
<dbReference type="GO" id="GO:0016810">
    <property type="term" value="F:hydrolase activity, acting on carbon-nitrogen (but not peptide) bonds"/>
    <property type="evidence" value="ECO:0007669"/>
    <property type="project" value="InterPro"/>
</dbReference>
<dbReference type="GO" id="GO:0005975">
    <property type="term" value="P:carbohydrate metabolic process"/>
    <property type="evidence" value="ECO:0007669"/>
    <property type="project" value="InterPro"/>
</dbReference>
<evidence type="ECO:0000256" key="1">
    <source>
        <dbReference type="ARBA" id="ARBA00022723"/>
    </source>
</evidence>
<dbReference type="PROSITE" id="PS51677">
    <property type="entry name" value="NODB"/>
    <property type="match status" value="1"/>
</dbReference>
<dbReference type="Gene3D" id="3.20.20.370">
    <property type="entry name" value="Glycoside hydrolase/deacetylase"/>
    <property type="match status" value="1"/>
</dbReference>
<evidence type="ECO:0000313" key="6">
    <source>
        <dbReference type="EMBL" id="GLW63388.1"/>
    </source>
</evidence>
<dbReference type="GO" id="GO:0016020">
    <property type="term" value="C:membrane"/>
    <property type="evidence" value="ECO:0007669"/>
    <property type="project" value="TreeGrafter"/>
</dbReference>